<accession>A0A3D9BFW2</accession>
<proteinExistence type="predicted"/>
<dbReference type="AlphaFoldDB" id="A0A3D9BFW2"/>
<evidence type="ECO:0000259" key="3">
    <source>
        <dbReference type="Pfam" id="PF18962"/>
    </source>
</evidence>
<sequence>MKKILFSMLIGVSQLAFSQQLISFEASEGYTAANIDTQQGWTTTSTGTGLPNVTGQTVSTEQFVGGTRSLKITKEAAFGGQTNPVIGAFKPVGSSITYNNFTISFDIRITEKASTASLYEFQTIGNGATGRVYVIRLRFRETGEIVAAQTTGTSSTFATTTGTWNANTWYRVKIVGTATGLTYYLNDTQIYTGNFFQNYNFDEMAFVHDNYSGSAYIDRIAINNEAGVLSTKDDVKIIKNMLSIYPNPTSDILNIKTGSKINSVSVVDLTGRKVNVRLDGDKVDVRSLPAGTYLINVETKDGISTEKFIKK</sequence>
<comment type="caution">
    <text evidence="4">The sequence shown here is derived from an EMBL/GenBank/DDBJ whole genome shotgun (WGS) entry which is preliminary data.</text>
</comment>
<dbReference type="GO" id="GO:0004553">
    <property type="term" value="F:hydrolase activity, hydrolyzing O-glycosyl compounds"/>
    <property type="evidence" value="ECO:0007669"/>
    <property type="project" value="UniProtKB-ARBA"/>
</dbReference>
<dbReference type="InterPro" id="IPR013320">
    <property type="entry name" value="ConA-like_dom_sf"/>
</dbReference>
<name>A0A3D9BFW2_9FLAO</name>
<feature type="domain" description="Secretion system C-terminal sorting" evidence="3">
    <location>
        <begin position="244"/>
        <end position="309"/>
    </location>
</feature>
<feature type="signal peptide" evidence="2">
    <location>
        <begin position="1"/>
        <end position="18"/>
    </location>
</feature>
<dbReference type="NCBIfam" id="TIGR04183">
    <property type="entry name" value="Por_Secre_tail"/>
    <property type="match status" value="1"/>
</dbReference>
<evidence type="ECO:0000256" key="2">
    <source>
        <dbReference type="SAM" id="SignalP"/>
    </source>
</evidence>
<dbReference type="EMBL" id="QNVS01000060">
    <property type="protein sequence ID" value="REC52251.1"/>
    <property type="molecule type" value="Genomic_DNA"/>
</dbReference>
<evidence type="ECO:0000256" key="1">
    <source>
        <dbReference type="ARBA" id="ARBA00022729"/>
    </source>
</evidence>
<keyword evidence="1 2" id="KW-0732">Signal</keyword>
<dbReference type="Pfam" id="PF18962">
    <property type="entry name" value="Por_Secre_tail"/>
    <property type="match status" value="1"/>
</dbReference>
<keyword evidence="5" id="KW-1185">Reference proteome</keyword>
<dbReference type="Proteomes" id="UP000256512">
    <property type="component" value="Unassembled WGS sequence"/>
</dbReference>
<gene>
    <name evidence="4" type="ORF">DRF62_15835</name>
</gene>
<dbReference type="RefSeq" id="WP_115951174.1">
    <property type="nucleotide sequence ID" value="NZ_QNVS01000060.1"/>
</dbReference>
<feature type="chain" id="PRO_5017767517" description="Secretion system C-terminal sorting domain-containing protein" evidence="2">
    <location>
        <begin position="19"/>
        <end position="311"/>
    </location>
</feature>
<evidence type="ECO:0000313" key="4">
    <source>
        <dbReference type="EMBL" id="REC52251.1"/>
    </source>
</evidence>
<dbReference type="GO" id="GO:0005975">
    <property type="term" value="P:carbohydrate metabolic process"/>
    <property type="evidence" value="ECO:0007669"/>
    <property type="project" value="UniProtKB-ARBA"/>
</dbReference>
<protein>
    <recommendedName>
        <fullName evidence="3">Secretion system C-terminal sorting domain-containing protein</fullName>
    </recommendedName>
</protein>
<evidence type="ECO:0000313" key="5">
    <source>
        <dbReference type="Proteomes" id="UP000256512"/>
    </source>
</evidence>
<reference evidence="4 5" key="1">
    <citation type="journal article" date="2006" name="Int. J. Syst. Evol. Microbiol.">
        <title>Chryseobacterium piscium sp. nov., isolated from fish of the South Atlantic Ocean off South Africa.</title>
        <authorList>
            <person name="de Beer H."/>
            <person name="Hugo C.J."/>
            <person name="Jooste P.J."/>
            <person name="Vancanneyt M."/>
            <person name="Coenye T."/>
            <person name="Vandamme P."/>
        </authorList>
    </citation>
    <scope>NUCLEOTIDE SEQUENCE [LARGE SCALE GENOMIC DNA]</scope>
    <source>
        <strain evidence="4 5">CCUG 51923</strain>
    </source>
</reference>
<dbReference type="InterPro" id="IPR026444">
    <property type="entry name" value="Secre_tail"/>
</dbReference>
<dbReference type="Gene3D" id="2.60.120.560">
    <property type="entry name" value="Exo-inulinase, domain 1"/>
    <property type="match status" value="1"/>
</dbReference>
<organism evidence="4 5">
    <name type="scientific">Chryseobacterium piscium</name>
    <dbReference type="NCBI Taxonomy" id="333702"/>
    <lineage>
        <taxon>Bacteria</taxon>
        <taxon>Pseudomonadati</taxon>
        <taxon>Bacteroidota</taxon>
        <taxon>Flavobacteriia</taxon>
        <taxon>Flavobacteriales</taxon>
        <taxon>Weeksellaceae</taxon>
        <taxon>Chryseobacterium group</taxon>
        <taxon>Chryseobacterium</taxon>
    </lineage>
</organism>
<dbReference type="SUPFAM" id="SSF49899">
    <property type="entry name" value="Concanavalin A-like lectins/glucanases"/>
    <property type="match status" value="1"/>
</dbReference>